<evidence type="ECO:0000313" key="4">
    <source>
        <dbReference type="Proteomes" id="UP000676565"/>
    </source>
</evidence>
<protein>
    <submittedName>
        <fullName evidence="3">TIGR03000 domain-containing protein</fullName>
    </submittedName>
</protein>
<keyword evidence="2" id="KW-0732">Signal</keyword>
<name>A0ABS5BZM6_9BACT</name>
<gene>
    <name evidence="3" type="ORF">J8F10_28220</name>
</gene>
<reference evidence="3 4" key="1">
    <citation type="submission" date="2021-04" db="EMBL/GenBank/DDBJ databases">
        <authorList>
            <person name="Ivanova A."/>
        </authorList>
    </citation>
    <scope>NUCLEOTIDE SEQUENCE [LARGE SCALE GENOMIC DNA]</scope>
    <source>
        <strain evidence="3 4">G18</strain>
    </source>
</reference>
<dbReference type="Proteomes" id="UP000676565">
    <property type="component" value="Unassembled WGS sequence"/>
</dbReference>
<feature type="compositionally biased region" description="Basic and acidic residues" evidence="1">
    <location>
        <begin position="111"/>
        <end position="130"/>
    </location>
</feature>
<dbReference type="InterPro" id="IPR017460">
    <property type="entry name" value="CHP03000_planctomycetes"/>
</dbReference>
<feature type="chain" id="PRO_5045684337" evidence="2">
    <location>
        <begin position="25"/>
        <end position="213"/>
    </location>
</feature>
<dbReference type="RefSeq" id="WP_210659696.1">
    <property type="nucleotide sequence ID" value="NZ_JAGKQQ010000001.1"/>
</dbReference>
<evidence type="ECO:0000256" key="2">
    <source>
        <dbReference type="SAM" id="SignalP"/>
    </source>
</evidence>
<feature type="signal peptide" evidence="2">
    <location>
        <begin position="1"/>
        <end position="24"/>
    </location>
</feature>
<organism evidence="3 4">
    <name type="scientific">Gemmata palustris</name>
    <dbReference type="NCBI Taxonomy" id="2822762"/>
    <lineage>
        <taxon>Bacteria</taxon>
        <taxon>Pseudomonadati</taxon>
        <taxon>Planctomycetota</taxon>
        <taxon>Planctomycetia</taxon>
        <taxon>Gemmatales</taxon>
        <taxon>Gemmataceae</taxon>
        <taxon>Gemmata</taxon>
    </lineage>
</organism>
<keyword evidence="4" id="KW-1185">Reference proteome</keyword>
<feature type="region of interest" description="Disordered" evidence="1">
    <location>
        <begin position="96"/>
        <end position="131"/>
    </location>
</feature>
<comment type="caution">
    <text evidence="3">The sequence shown here is derived from an EMBL/GenBank/DDBJ whole genome shotgun (WGS) entry which is preliminary data.</text>
</comment>
<dbReference type="EMBL" id="JAGKQQ010000001">
    <property type="protein sequence ID" value="MBP3959149.1"/>
    <property type="molecule type" value="Genomic_DNA"/>
</dbReference>
<evidence type="ECO:0000256" key="1">
    <source>
        <dbReference type="SAM" id="MobiDB-lite"/>
    </source>
</evidence>
<evidence type="ECO:0000313" key="3">
    <source>
        <dbReference type="EMBL" id="MBP3959149.1"/>
    </source>
</evidence>
<dbReference type="NCBIfam" id="TIGR03000">
    <property type="entry name" value="plancto_dom_1"/>
    <property type="match status" value="1"/>
</dbReference>
<accession>A0ABS5BZM6</accession>
<sequence length="213" mass="22623">MQRLLLLAALAAGGVMGSADSASAQQRHLGGAYPTSVTWPCVTPPGWYTNTYKHAWYYPWYAYYNYSQGPYSNWVAGGGHASYAYCGPGGHYNWPQEAAQPSSGAPVSSGPKEEPKPATKEDKKPEKAEGRVSVTLPADATLLFNGTAATGTGAVRTFRTPALQPGQTYRYELTAEVVREGRTERVTESVVVRAGETATVTLTPTGVATAGAK</sequence>
<proteinExistence type="predicted"/>